<protein>
    <submittedName>
        <fullName evidence="2">Uncharacterized protein</fullName>
    </submittedName>
</protein>
<comment type="caution">
    <text evidence="2">The sequence shown here is derived from an EMBL/GenBank/DDBJ whole genome shotgun (WGS) entry which is preliminary data.</text>
</comment>
<organism evidence="2 3">
    <name type="scientific">Saponaria officinalis</name>
    <name type="common">Common soapwort</name>
    <name type="synonym">Lychnis saponaria</name>
    <dbReference type="NCBI Taxonomy" id="3572"/>
    <lineage>
        <taxon>Eukaryota</taxon>
        <taxon>Viridiplantae</taxon>
        <taxon>Streptophyta</taxon>
        <taxon>Embryophyta</taxon>
        <taxon>Tracheophyta</taxon>
        <taxon>Spermatophyta</taxon>
        <taxon>Magnoliopsida</taxon>
        <taxon>eudicotyledons</taxon>
        <taxon>Gunneridae</taxon>
        <taxon>Pentapetalae</taxon>
        <taxon>Caryophyllales</taxon>
        <taxon>Caryophyllaceae</taxon>
        <taxon>Caryophylleae</taxon>
        <taxon>Saponaria</taxon>
    </lineage>
</organism>
<sequence length="196" mass="20733">MDAFLREVKIIVNSLNAINFRVSDQDLIEYVTLAIGSDYDNLVTSLTNIGPISVNDFKLHLLHYDQRQRALQAHDNHLTQHPAFVVTSQEGTTAATGSANNNNATRSGKGGGYKGKDKKGKSGGPKRNNSSTSSNSRDAATGTASSMTDESLNNMNLPPTCASSFVCAGSQHPEGLASPHPSVVCQICNSPGNSAK</sequence>
<dbReference type="Proteomes" id="UP001443914">
    <property type="component" value="Unassembled WGS sequence"/>
</dbReference>
<gene>
    <name evidence="2" type="ORF">RND81_08G114500</name>
</gene>
<feature type="compositionally biased region" description="Polar residues" evidence="1">
    <location>
        <begin position="142"/>
        <end position="152"/>
    </location>
</feature>
<evidence type="ECO:0000313" key="2">
    <source>
        <dbReference type="EMBL" id="KAK9698578.1"/>
    </source>
</evidence>
<accession>A0AAW1J6V2</accession>
<dbReference type="PANTHER" id="PTHR47481:SF5">
    <property type="entry name" value="RIBONUCLEASE H-LIKE DOMAIN, GAG-PRE-INTEGRASE DOMAIN, GAG-POLYPEPTIDE OF LTR COPIA-TYPE-RELATED"/>
    <property type="match status" value="1"/>
</dbReference>
<evidence type="ECO:0000256" key="1">
    <source>
        <dbReference type="SAM" id="MobiDB-lite"/>
    </source>
</evidence>
<feature type="region of interest" description="Disordered" evidence="1">
    <location>
        <begin position="91"/>
        <end position="152"/>
    </location>
</feature>
<name>A0AAW1J6V2_SAPOF</name>
<evidence type="ECO:0000313" key="3">
    <source>
        <dbReference type="Proteomes" id="UP001443914"/>
    </source>
</evidence>
<dbReference type="PANTHER" id="PTHR47481">
    <property type="match status" value="1"/>
</dbReference>
<feature type="compositionally biased region" description="Low complexity" evidence="1">
    <location>
        <begin position="91"/>
        <end position="105"/>
    </location>
</feature>
<dbReference type="EMBL" id="JBDFQZ010000008">
    <property type="protein sequence ID" value="KAK9698578.1"/>
    <property type="molecule type" value="Genomic_DNA"/>
</dbReference>
<reference evidence="2" key="1">
    <citation type="submission" date="2024-03" db="EMBL/GenBank/DDBJ databases">
        <title>WGS assembly of Saponaria officinalis var. Norfolk2.</title>
        <authorList>
            <person name="Jenkins J."/>
            <person name="Shu S."/>
            <person name="Grimwood J."/>
            <person name="Barry K."/>
            <person name="Goodstein D."/>
            <person name="Schmutz J."/>
            <person name="Leebens-Mack J."/>
            <person name="Osbourn A."/>
        </authorList>
    </citation>
    <scope>NUCLEOTIDE SEQUENCE [LARGE SCALE GENOMIC DNA]</scope>
    <source>
        <strain evidence="2">JIC</strain>
    </source>
</reference>
<proteinExistence type="predicted"/>
<keyword evidence="3" id="KW-1185">Reference proteome</keyword>
<dbReference type="AlphaFoldDB" id="A0AAW1J6V2"/>
<feature type="compositionally biased region" description="Low complexity" evidence="1">
    <location>
        <begin position="125"/>
        <end position="136"/>
    </location>
</feature>